<feature type="non-terminal residue" evidence="2">
    <location>
        <position position="1"/>
    </location>
</feature>
<proteinExistence type="predicted"/>
<evidence type="ECO:0000256" key="1">
    <source>
        <dbReference type="SAM" id="MobiDB-lite"/>
    </source>
</evidence>
<reference evidence="2" key="1">
    <citation type="journal article" date="2023" name="G3 (Bethesda)">
        <title>A reference genome for the long-term kleptoplast-retaining sea slug Elysia crispata morphotype clarki.</title>
        <authorList>
            <person name="Eastman K.E."/>
            <person name="Pendleton A.L."/>
            <person name="Shaikh M.A."/>
            <person name="Suttiyut T."/>
            <person name="Ogas R."/>
            <person name="Tomko P."/>
            <person name="Gavelis G."/>
            <person name="Widhalm J.R."/>
            <person name="Wisecaver J.H."/>
        </authorList>
    </citation>
    <scope>NUCLEOTIDE SEQUENCE</scope>
    <source>
        <strain evidence="2">ECLA1</strain>
    </source>
</reference>
<sequence>SRPESVFMPAGAGQQLLVSSSEQGGARPVGNYRDADNI</sequence>
<accession>A0AAE1B7U9</accession>
<evidence type="ECO:0000313" key="2">
    <source>
        <dbReference type="EMBL" id="KAK3801233.1"/>
    </source>
</evidence>
<evidence type="ECO:0000313" key="3">
    <source>
        <dbReference type="Proteomes" id="UP001283361"/>
    </source>
</evidence>
<protein>
    <submittedName>
        <fullName evidence="2">Uncharacterized protein</fullName>
    </submittedName>
</protein>
<dbReference type="Proteomes" id="UP001283361">
    <property type="component" value="Unassembled WGS sequence"/>
</dbReference>
<keyword evidence="3" id="KW-1185">Reference proteome</keyword>
<gene>
    <name evidence="2" type="ORF">RRG08_000077</name>
</gene>
<dbReference type="EMBL" id="JAWDGP010000347">
    <property type="protein sequence ID" value="KAK3801233.1"/>
    <property type="molecule type" value="Genomic_DNA"/>
</dbReference>
<dbReference type="AlphaFoldDB" id="A0AAE1B7U9"/>
<organism evidence="2 3">
    <name type="scientific">Elysia crispata</name>
    <name type="common">lettuce slug</name>
    <dbReference type="NCBI Taxonomy" id="231223"/>
    <lineage>
        <taxon>Eukaryota</taxon>
        <taxon>Metazoa</taxon>
        <taxon>Spiralia</taxon>
        <taxon>Lophotrochozoa</taxon>
        <taxon>Mollusca</taxon>
        <taxon>Gastropoda</taxon>
        <taxon>Heterobranchia</taxon>
        <taxon>Euthyneura</taxon>
        <taxon>Panpulmonata</taxon>
        <taxon>Sacoglossa</taxon>
        <taxon>Placobranchoidea</taxon>
        <taxon>Plakobranchidae</taxon>
        <taxon>Elysia</taxon>
    </lineage>
</organism>
<feature type="region of interest" description="Disordered" evidence="1">
    <location>
        <begin position="1"/>
        <end position="38"/>
    </location>
</feature>
<comment type="caution">
    <text evidence="2">The sequence shown here is derived from an EMBL/GenBank/DDBJ whole genome shotgun (WGS) entry which is preliminary data.</text>
</comment>
<name>A0AAE1B7U9_9GAST</name>